<organism evidence="2 3">
    <name type="scientific">Bursaphelenchus okinawaensis</name>
    <dbReference type="NCBI Taxonomy" id="465554"/>
    <lineage>
        <taxon>Eukaryota</taxon>
        <taxon>Metazoa</taxon>
        <taxon>Ecdysozoa</taxon>
        <taxon>Nematoda</taxon>
        <taxon>Chromadorea</taxon>
        <taxon>Rhabditida</taxon>
        <taxon>Tylenchina</taxon>
        <taxon>Tylenchomorpha</taxon>
        <taxon>Aphelenchoidea</taxon>
        <taxon>Aphelenchoididae</taxon>
        <taxon>Bursaphelenchus</taxon>
    </lineage>
</organism>
<dbReference type="AlphaFoldDB" id="A0A811JVA9"/>
<keyword evidence="1" id="KW-0812">Transmembrane</keyword>
<dbReference type="OrthoDB" id="10499629at2759"/>
<gene>
    <name evidence="2" type="ORF">BOKJ2_LOCUS2117</name>
</gene>
<sequence>MSTGVQTGQYVDVPAKNFIITRKTKDEVIRTMGRRIPCLTMVFINFTIFAFFVMAILCLFLLCLHYRLRLAVFDIEESLLQNKSVFQSFSMCPYQDDYTFFNRNVSLTYNMDYCMRGCGTMAFAFRIRKVNESAPLIKKNKDKKICFMQHEMVMCRNDSAEIKPEISGCNTPTNIEACAGFNSVKIPSGEIMDGVAQTLSADEDETVNQIKVALLSNDELKDYVNNVMHTTNLIMQCPICTIRTNKFTFKDTVGCCFQKLVTLTHGHGQRFEHCSEFVIYSEQACDVGLTSNAPKRYLDAANKQKC</sequence>
<accession>A0A811JVA9</accession>
<keyword evidence="1" id="KW-1133">Transmembrane helix</keyword>
<proteinExistence type="predicted"/>
<dbReference type="Proteomes" id="UP000783686">
    <property type="component" value="Unassembled WGS sequence"/>
</dbReference>
<feature type="transmembrane region" description="Helical" evidence="1">
    <location>
        <begin position="42"/>
        <end position="64"/>
    </location>
</feature>
<keyword evidence="3" id="KW-1185">Reference proteome</keyword>
<evidence type="ECO:0000256" key="1">
    <source>
        <dbReference type="SAM" id="Phobius"/>
    </source>
</evidence>
<dbReference type="Proteomes" id="UP000614601">
    <property type="component" value="Unassembled WGS sequence"/>
</dbReference>
<dbReference type="EMBL" id="CAJFDH010000001">
    <property type="protein sequence ID" value="CAD5207433.1"/>
    <property type="molecule type" value="Genomic_DNA"/>
</dbReference>
<name>A0A811JVA9_9BILA</name>
<reference evidence="2" key="1">
    <citation type="submission" date="2020-09" db="EMBL/GenBank/DDBJ databases">
        <authorList>
            <person name="Kikuchi T."/>
        </authorList>
    </citation>
    <scope>NUCLEOTIDE SEQUENCE</scope>
    <source>
        <strain evidence="2">SH1</strain>
    </source>
</reference>
<protein>
    <submittedName>
        <fullName evidence="2">Uncharacterized protein</fullName>
    </submittedName>
</protein>
<comment type="caution">
    <text evidence="2">The sequence shown here is derived from an EMBL/GenBank/DDBJ whole genome shotgun (WGS) entry which is preliminary data.</text>
</comment>
<dbReference type="EMBL" id="CAJFCW020000001">
    <property type="protein sequence ID" value="CAG9085619.1"/>
    <property type="molecule type" value="Genomic_DNA"/>
</dbReference>
<evidence type="ECO:0000313" key="3">
    <source>
        <dbReference type="Proteomes" id="UP000614601"/>
    </source>
</evidence>
<keyword evidence="1" id="KW-0472">Membrane</keyword>
<evidence type="ECO:0000313" key="2">
    <source>
        <dbReference type="EMBL" id="CAD5207433.1"/>
    </source>
</evidence>